<dbReference type="EMBL" id="LT629972">
    <property type="protein sequence ID" value="SEH83157.1"/>
    <property type="molecule type" value="Genomic_DNA"/>
</dbReference>
<evidence type="ECO:0000313" key="1">
    <source>
        <dbReference type="EMBL" id="SDS27560.1"/>
    </source>
</evidence>
<accession>A0A1H6LF81</accession>
<keyword evidence="4" id="KW-1185">Reference proteome</keyword>
<gene>
    <name evidence="2" type="ORF">SAMN05216581_0024</name>
    <name evidence="1" type="ORF">SAMN05216598_1073</name>
</gene>
<dbReference type="OrthoDB" id="287584at2"/>
<protein>
    <submittedName>
        <fullName evidence="1">Putative polyhydroxyalkanoic acid system protein</fullName>
    </submittedName>
</protein>
<dbReference type="InterPro" id="IPR013433">
    <property type="entry name" value="PHA_gran_rgn"/>
</dbReference>
<proteinExistence type="predicted"/>
<organism evidence="1 4">
    <name type="scientific">Pseudomonas asplenii</name>
    <dbReference type="NCBI Taxonomy" id="53407"/>
    <lineage>
        <taxon>Bacteria</taxon>
        <taxon>Pseudomonadati</taxon>
        <taxon>Pseudomonadota</taxon>
        <taxon>Gammaproteobacteria</taxon>
        <taxon>Pseudomonadales</taxon>
        <taxon>Pseudomonadaceae</taxon>
        <taxon>Pseudomonas</taxon>
    </lineage>
</organism>
<evidence type="ECO:0000313" key="2">
    <source>
        <dbReference type="EMBL" id="SEH83157.1"/>
    </source>
</evidence>
<dbReference type="Pfam" id="PF09650">
    <property type="entry name" value="PHA_gran_rgn"/>
    <property type="match status" value="1"/>
</dbReference>
<dbReference type="Proteomes" id="UP000182272">
    <property type="component" value="Chromosome I"/>
</dbReference>
<dbReference type="GeneID" id="300206101"/>
<dbReference type="RefSeq" id="WP_019360377.1">
    <property type="nucleotide sequence ID" value="NZ_CP087202.1"/>
</dbReference>
<dbReference type="AlphaFoldDB" id="A0A1H1QVY4"/>
<dbReference type="EMBL" id="LT629777">
    <property type="protein sequence ID" value="SDS27560.1"/>
    <property type="molecule type" value="Genomic_DNA"/>
</dbReference>
<evidence type="ECO:0000313" key="4">
    <source>
        <dbReference type="Proteomes" id="UP000199524"/>
    </source>
</evidence>
<sequence>MARISVERAHHLGLAGAREKAEALVQKLADQYGLAPRWSGDTVSLKRSGVTGEVTIAADRIRVDVELGMLMSAMSGTIKSEIERALDKALA</sequence>
<reference evidence="4" key="1">
    <citation type="submission" date="2016-10" db="EMBL/GenBank/DDBJ databases">
        <authorList>
            <person name="Varghese N."/>
            <person name="Submissions S."/>
        </authorList>
    </citation>
    <scope>NUCLEOTIDE SEQUENCE [LARGE SCALE GENOMIC DNA]</scope>
    <source>
        <strain evidence="4">ATCC 23835</strain>
    </source>
</reference>
<name>A0A1H1QVY4_9PSED</name>
<dbReference type="NCBIfam" id="TIGR02610">
    <property type="entry name" value="PHA_gran_rgn"/>
    <property type="match status" value="1"/>
</dbReference>
<accession>A0A1H1QVY4</accession>
<evidence type="ECO:0000313" key="3">
    <source>
        <dbReference type="Proteomes" id="UP000182272"/>
    </source>
</evidence>
<dbReference type="Proteomes" id="UP000199524">
    <property type="component" value="Chromosome I"/>
</dbReference>
<reference evidence="1 3" key="2">
    <citation type="submission" date="2016-10" db="EMBL/GenBank/DDBJ databases">
        <authorList>
            <person name="de Groot N.N."/>
        </authorList>
    </citation>
    <scope>NUCLEOTIDE SEQUENCE [LARGE SCALE GENOMIC DNA]</scope>
    <source>
        <strain evidence="1">ATCC 23835</strain>
        <strain evidence="2 3">LMG 2158</strain>
    </source>
</reference>